<evidence type="ECO:0000256" key="5">
    <source>
        <dbReference type="SAM" id="MobiDB-lite"/>
    </source>
</evidence>
<evidence type="ECO:0000256" key="3">
    <source>
        <dbReference type="ARBA" id="ARBA00023054"/>
    </source>
</evidence>
<feature type="region of interest" description="Disordered" evidence="5">
    <location>
        <begin position="457"/>
        <end position="479"/>
    </location>
</feature>
<comment type="similarity">
    <text evidence="1">Belongs to the FSIP1 family.</text>
</comment>
<dbReference type="EMBL" id="KB202849">
    <property type="protein sequence ID" value="ESO87693.1"/>
    <property type="molecule type" value="Genomic_DNA"/>
</dbReference>
<dbReference type="HOGENOM" id="CLU_399735_0_0_1"/>
<dbReference type="AlphaFoldDB" id="V3Z9S0"/>
<feature type="coiled-coil region" evidence="4">
    <location>
        <begin position="86"/>
        <end position="125"/>
    </location>
</feature>
<evidence type="ECO:0000256" key="4">
    <source>
        <dbReference type="SAM" id="Coils"/>
    </source>
</evidence>
<dbReference type="PANTHER" id="PTHR22012:SF2">
    <property type="entry name" value="FIBROUS SHEATH-INTERACTING PROTEIN 1"/>
    <property type="match status" value="1"/>
</dbReference>
<dbReference type="InterPro" id="IPR026246">
    <property type="entry name" value="Fsip1"/>
</dbReference>
<accession>V3Z9S0</accession>
<dbReference type="GeneID" id="20249693"/>
<dbReference type="CTD" id="20249693"/>
<evidence type="ECO:0000256" key="2">
    <source>
        <dbReference type="ARBA" id="ARBA00019480"/>
    </source>
</evidence>
<evidence type="ECO:0000256" key="1">
    <source>
        <dbReference type="ARBA" id="ARBA00010495"/>
    </source>
</evidence>
<dbReference type="PRINTS" id="PR02075">
    <property type="entry name" value="FIBSHEATHIP1"/>
</dbReference>
<feature type="compositionally biased region" description="Polar residues" evidence="5">
    <location>
        <begin position="457"/>
        <end position="478"/>
    </location>
</feature>
<feature type="compositionally biased region" description="Acidic residues" evidence="5">
    <location>
        <begin position="33"/>
        <end position="46"/>
    </location>
</feature>
<dbReference type="OrthoDB" id="9946895at2759"/>
<reference evidence="6 7" key="1">
    <citation type="journal article" date="2013" name="Nature">
        <title>Insights into bilaterian evolution from three spiralian genomes.</title>
        <authorList>
            <person name="Simakov O."/>
            <person name="Marletaz F."/>
            <person name="Cho S.J."/>
            <person name="Edsinger-Gonzales E."/>
            <person name="Havlak P."/>
            <person name="Hellsten U."/>
            <person name="Kuo D.H."/>
            <person name="Larsson T."/>
            <person name="Lv J."/>
            <person name="Arendt D."/>
            <person name="Savage R."/>
            <person name="Osoegawa K."/>
            <person name="de Jong P."/>
            <person name="Grimwood J."/>
            <person name="Chapman J.A."/>
            <person name="Shapiro H."/>
            <person name="Aerts A."/>
            <person name="Otillar R.P."/>
            <person name="Terry A.Y."/>
            <person name="Boore J.L."/>
            <person name="Grigoriev I.V."/>
            <person name="Lindberg D.R."/>
            <person name="Seaver E.C."/>
            <person name="Weisblat D.A."/>
            <person name="Putnam N.H."/>
            <person name="Rokhsar D.S."/>
        </authorList>
    </citation>
    <scope>NUCLEOTIDE SEQUENCE [LARGE SCALE GENOMIC DNA]</scope>
</reference>
<feature type="compositionally biased region" description="Basic residues" evidence="5">
    <location>
        <begin position="264"/>
        <end position="273"/>
    </location>
</feature>
<sequence>MNLEDKAQENPDLALNLNSLGDNSEEFYVSSEGEYEYESEEEDDDVSITNSGILHDQSKPKTIIKPTSNAMGGTLVPYEEEEEIGSDEEKDLLRNIKDEIEQKVREEMKSELEMYKEKLKAIENGEILNKDENKTDDDLKDLDPKIRDGLLKMRKLDRILNKKVKREKEVKRERVLLERRMREEITELKSGGNREHKEVKSNTDKYLLLALPPSHNEGVIVDEPEVTPVFQTQIDESDLTKQNNEQDKSTTPENDAGESVSGDKKKKKKKKKDFIKRNKELAGQAEESIAMTEEERKRVADLLTDIETLPEEVDLDDSSIIMTEENPYQITVHCGDFLQSNIELRSLANIDSQLKHILPSDEYDSLVYTPVTQSRLFTRVDVKSSVLDFEKYGERSLIETKEQREMKEKLKHIEDELAAFHNPREMKLESPSLTGDQLNKLLDQCVRSMSRSSCVTDNYTLPDTTPQSEQTTSRSSIYDNPPVLSHDVLQKLLSEAYCPISTKLSSVAESEEYATNSDGELEPILAETWKLVAEAEIDDDKDIGKLTFDGKLTEDTNCDNSKPTNQYSQNIYSASKDSYKPEYTKKRPFLPEINKSPFLISQGLNNESQSSNRLKNSSEHSSIEIICNSLKDSSIVLESFSECGSESGDLTPTPGACDSRDINPVPRPPSVDRPSSSQSFRSLRTLTPS</sequence>
<feature type="region of interest" description="Disordered" evidence="5">
    <location>
        <begin position="234"/>
        <end position="273"/>
    </location>
</feature>
<feature type="region of interest" description="Disordered" evidence="5">
    <location>
        <begin position="29"/>
        <end position="73"/>
    </location>
</feature>
<dbReference type="RefSeq" id="XP_009061590.1">
    <property type="nucleotide sequence ID" value="XM_009063342.1"/>
</dbReference>
<proteinExistence type="inferred from homology"/>
<feature type="region of interest" description="Disordered" evidence="5">
    <location>
        <begin position="643"/>
        <end position="689"/>
    </location>
</feature>
<dbReference type="PANTHER" id="PTHR22012">
    <property type="entry name" value="FIBROUS SHEATH INTERACTING PROTEIN 1"/>
    <property type="match status" value="1"/>
</dbReference>
<dbReference type="Proteomes" id="UP000030746">
    <property type="component" value="Unassembled WGS sequence"/>
</dbReference>
<keyword evidence="3 4" id="KW-0175">Coiled coil</keyword>
<name>V3Z9S0_LOTGI</name>
<evidence type="ECO:0000313" key="6">
    <source>
        <dbReference type="EMBL" id="ESO87693.1"/>
    </source>
</evidence>
<feature type="compositionally biased region" description="Low complexity" evidence="5">
    <location>
        <begin position="672"/>
        <end position="689"/>
    </location>
</feature>
<evidence type="ECO:0000313" key="7">
    <source>
        <dbReference type="Proteomes" id="UP000030746"/>
    </source>
</evidence>
<dbReference type="Pfam" id="PF15554">
    <property type="entry name" value="FSIP1"/>
    <property type="match status" value="1"/>
</dbReference>
<gene>
    <name evidence="6" type="ORF">LOTGIDRAFT_234939</name>
</gene>
<organism evidence="6 7">
    <name type="scientific">Lottia gigantea</name>
    <name type="common">Giant owl limpet</name>
    <dbReference type="NCBI Taxonomy" id="225164"/>
    <lineage>
        <taxon>Eukaryota</taxon>
        <taxon>Metazoa</taxon>
        <taxon>Spiralia</taxon>
        <taxon>Lophotrochozoa</taxon>
        <taxon>Mollusca</taxon>
        <taxon>Gastropoda</taxon>
        <taxon>Patellogastropoda</taxon>
        <taxon>Lottioidea</taxon>
        <taxon>Lottiidae</taxon>
        <taxon>Lottia</taxon>
    </lineage>
</organism>
<keyword evidence="7" id="KW-1185">Reference proteome</keyword>
<dbReference type="OMA" id="YDFDSTS"/>
<dbReference type="KEGG" id="lgi:LOTGIDRAFT_234939"/>
<protein>
    <recommendedName>
        <fullName evidence="2">Fibrous sheath-interacting protein 1</fullName>
    </recommendedName>
</protein>